<evidence type="ECO:0008006" key="4">
    <source>
        <dbReference type="Google" id="ProtNLM"/>
    </source>
</evidence>
<keyword evidence="1" id="KW-0472">Membrane</keyword>
<name>A0A4R8M0S5_9BURK</name>
<dbReference type="EMBL" id="SORE01000004">
    <property type="protein sequence ID" value="TDY52984.1"/>
    <property type="molecule type" value="Genomic_DNA"/>
</dbReference>
<comment type="caution">
    <text evidence="2">The sequence shown here is derived from an EMBL/GenBank/DDBJ whole genome shotgun (WGS) entry which is preliminary data.</text>
</comment>
<gene>
    <name evidence="2" type="ORF">BX592_104270</name>
</gene>
<feature type="transmembrane region" description="Helical" evidence="1">
    <location>
        <begin position="122"/>
        <end position="144"/>
    </location>
</feature>
<evidence type="ECO:0000313" key="3">
    <source>
        <dbReference type="Proteomes" id="UP000295509"/>
    </source>
</evidence>
<dbReference type="Proteomes" id="UP000295509">
    <property type="component" value="Unassembled WGS sequence"/>
</dbReference>
<keyword evidence="3" id="KW-1185">Reference proteome</keyword>
<feature type="transmembrane region" description="Helical" evidence="1">
    <location>
        <begin position="52"/>
        <end position="75"/>
    </location>
</feature>
<feature type="transmembrane region" description="Helical" evidence="1">
    <location>
        <begin position="151"/>
        <end position="169"/>
    </location>
</feature>
<evidence type="ECO:0000313" key="2">
    <source>
        <dbReference type="EMBL" id="TDY52984.1"/>
    </source>
</evidence>
<dbReference type="AlphaFoldDB" id="A0A4R8M0S5"/>
<feature type="transmembrane region" description="Helical" evidence="1">
    <location>
        <begin position="388"/>
        <end position="408"/>
    </location>
</feature>
<keyword evidence="1" id="KW-0812">Transmembrane</keyword>
<organism evidence="2 3">
    <name type="scientific">Paraburkholderia rhizosphaerae</name>
    <dbReference type="NCBI Taxonomy" id="480658"/>
    <lineage>
        <taxon>Bacteria</taxon>
        <taxon>Pseudomonadati</taxon>
        <taxon>Pseudomonadota</taxon>
        <taxon>Betaproteobacteria</taxon>
        <taxon>Burkholderiales</taxon>
        <taxon>Burkholderiaceae</taxon>
        <taxon>Paraburkholderia</taxon>
    </lineage>
</organism>
<protein>
    <recommendedName>
        <fullName evidence="4">Dolichyl-phosphate-mannose-protein mannosyltransferase</fullName>
    </recommendedName>
</protein>
<feature type="transmembrane region" description="Helical" evidence="1">
    <location>
        <begin position="326"/>
        <end position="347"/>
    </location>
</feature>
<sequence>MLAAQIYRWVTGTLRGLPVMPPPSAGMERTGSMQGQPERQRATTRNWMSTRVAYFLAMFVVLLMGTLAACAFGFMTVDSWNYLYLAQSILQGNGCTVDGAYFATFPCGYPLAIALTAPSHEIASLLLSSKATNLILALGGFRLLMKTFRNVLVPALIIVNPLSIGLYQFTWSENLFLFAFCGAVYAISRIQRSEKRYRNVALLAMFLMIGCSARYFFAPFAAFIFIGAWLAYGRYTALRALPGFVASAVVFVAYQQFNVHMTGFGTGIARIPAPETFGFLTLKFILQFAKEGVWFGVAAILFLWLARKQWSWSPQLGSAARGDNDARACGLLMVSGVGFLLLAFFLRTQTQYDLYSPRTVSYGLTFVAAASIGMLTRVRARTYPAVPLALYGMFSLLVAQDLLLPLMLKDALSGNYVFPSQAITRYHSEGTHADVIVTLKLPDVSPTVDGFHDLYYPTGKSIVEISSAPYGIPDTVTDLKSHIASLHARSCVVDFTPFQTRKALQDYVDQTYPVEFSFTSLTQLLNTIERPDFDASLKDYLLRIFQPGRFAPC</sequence>
<feature type="transmembrane region" description="Helical" evidence="1">
    <location>
        <begin position="202"/>
        <end position="232"/>
    </location>
</feature>
<accession>A0A4R8M0S5</accession>
<reference evidence="2 3" key="1">
    <citation type="submission" date="2019-03" db="EMBL/GenBank/DDBJ databases">
        <title>Genomic Encyclopedia of Type Strains, Phase III (KMG-III): the genomes of soil and plant-associated and newly described type strains.</title>
        <authorList>
            <person name="Whitman W."/>
        </authorList>
    </citation>
    <scope>NUCLEOTIDE SEQUENCE [LARGE SCALE GENOMIC DNA]</scope>
    <source>
        <strain evidence="2 3">LMG 29544</strain>
    </source>
</reference>
<feature type="transmembrane region" description="Helical" evidence="1">
    <location>
        <begin position="284"/>
        <end position="305"/>
    </location>
</feature>
<keyword evidence="1" id="KW-1133">Transmembrane helix</keyword>
<feature type="transmembrane region" description="Helical" evidence="1">
    <location>
        <begin position="359"/>
        <end position="376"/>
    </location>
</feature>
<evidence type="ECO:0000256" key="1">
    <source>
        <dbReference type="SAM" id="Phobius"/>
    </source>
</evidence>
<proteinExistence type="predicted"/>